<comment type="caution">
    <text evidence="2">The sequence shown here is derived from an EMBL/GenBank/DDBJ whole genome shotgun (WGS) entry which is preliminary data.</text>
</comment>
<reference evidence="2 3" key="1">
    <citation type="submission" date="2020-02" db="EMBL/GenBank/DDBJ databases">
        <authorList>
            <person name="Kim M.K."/>
        </authorList>
    </citation>
    <scope>NUCLEOTIDE SEQUENCE [LARGE SCALE GENOMIC DNA]</scope>
    <source>
        <strain evidence="2 3">17J57-3</strain>
    </source>
</reference>
<evidence type="ECO:0000256" key="1">
    <source>
        <dbReference type="SAM" id="Phobius"/>
    </source>
</evidence>
<name>A0A6B3SYP0_9BURK</name>
<evidence type="ECO:0000313" key="2">
    <source>
        <dbReference type="EMBL" id="NEX63189.1"/>
    </source>
</evidence>
<keyword evidence="1" id="KW-1133">Transmembrane helix</keyword>
<gene>
    <name evidence="2" type="ORF">G3574_19070</name>
</gene>
<dbReference type="Proteomes" id="UP000482155">
    <property type="component" value="Unassembled WGS sequence"/>
</dbReference>
<keyword evidence="1" id="KW-0472">Membrane</keyword>
<evidence type="ECO:0000313" key="3">
    <source>
        <dbReference type="Proteomes" id="UP000482155"/>
    </source>
</evidence>
<organism evidence="2 3">
    <name type="scientific">Noviherbaspirillum galbum</name>
    <dbReference type="NCBI Taxonomy" id="2709383"/>
    <lineage>
        <taxon>Bacteria</taxon>
        <taxon>Pseudomonadati</taxon>
        <taxon>Pseudomonadota</taxon>
        <taxon>Betaproteobacteria</taxon>
        <taxon>Burkholderiales</taxon>
        <taxon>Oxalobacteraceae</taxon>
        <taxon>Noviherbaspirillum</taxon>
    </lineage>
</organism>
<dbReference type="AlphaFoldDB" id="A0A6B3SYP0"/>
<keyword evidence="1" id="KW-0812">Transmembrane</keyword>
<accession>A0A6B3SYP0</accession>
<sequence>MPGADRRRQDLTAQMALRACVVFIYTLLLTGAGKRRFMVKASALDEVKMHRFVAWPSGQLSVVKE</sequence>
<dbReference type="EMBL" id="JAAIVB010000068">
    <property type="protein sequence ID" value="NEX63189.1"/>
    <property type="molecule type" value="Genomic_DNA"/>
</dbReference>
<dbReference type="RefSeq" id="WP_163966755.1">
    <property type="nucleotide sequence ID" value="NZ_JAAIVB010000068.1"/>
</dbReference>
<protein>
    <submittedName>
        <fullName evidence="2">Uncharacterized protein</fullName>
    </submittedName>
</protein>
<keyword evidence="3" id="KW-1185">Reference proteome</keyword>
<feature type="transmembrane region" description="Helical" evidence="1">
    <location>
        <begin position="15"/>
        <end position="32"/>
    </location>
</feature>
<proteinExistence type="predicted"/>